<name>A0A1G1WGU0_9BACT</name>
<dbReference type="InterPro" id="IPR014710">
    <property type="entry name" value="RmlC-like_jellyroll"/>
</dbReference>
<dbReference type="Gene3D" id="2.60.120.10">
    <property type="entry name" value="Jelly Rolls"/>
    <property type="match status" value="1"/>
</dbReference>
<dbReference type="InterPro" id="IPR011051">
    <property type="entry name" value="RmlC_Cupin_sf"/>
</dbReference>
<protein>
    <recommendedName>
        <fullName evidence="3">Cupin 2 conserved barrel domain-containing protein</fullName>
    </recommendedName>
</protein>
<sequence length="179" mass="20304">MAVVPYEVREAPFFHFIDEKRQIPTTILLGSEDEQVLQDKLEAYGDGWFQPLIIDLDGRTYHLALKGFEITEGERSYSGDSQAIYWAKCDLGSYGFLIQYLPPRAQTSRHYHEKIIETFFPIAGTCFVSNKRRRVEVVSGLCVLANKTHQITTEADPALNLVLIDGPDPIGNSDHHYVT</sequence>
<gene>
    <name evidence="1" type="ORF">A2Z11_02495</name>
</gene>
<dbReference type="SUPFAM" id="SSF51182">
    <property type="entry name" value="RmlC-like cupins"/>
    <property type="match status" value="1"/>
</dbReference>
<dbReference type="EMBL" id="MHCS01000021">
    <property type="protein sequence ID" value="OGY26467.1"/>
    <property type="molecule type" value="Genomic_DNA"/>
</dbReference>
<comment type="caution">
    <text evidence="1">The sequence shown here is derived from an EMBL/GenBank/DDBJ whole genome shotgun (WGS) entry which is preliminary data.</text>
</comment>
<organism evidence="1 2">
    <name type="scientific">Candidatus Woykebacteria bacterium RBG_16_43_9</name>
    <dbReference type="NCBI Taxonomy" id="1802596"/>
    <lineage>
        <taxon>Bacteria</taxon>
        <taxon>Candidatus Woykeibacteriota</taxon>
    </lineage>
</organism>
<dbReference type="AlphaFoldDB" id="A0A1G1WGU0"/>
<evidence type="ECO:0000313" key="2">
    <source>
        <dbReference type="Proteomes" id="UP000176389"/>
    </source>
</evidence>
<dbReference type="CDD" id="cd02208">
    <property type="entry name" value="cupin_RmlC-like"/>
    <property type="match status" value="1"/>
</dbReference>
<dbReference type="Proteomes" id="UP000176389">
    <property type="component" value="Unassembled WGS sequence"/>
</dbReference>
<evidence type="ECO:0008006" key="3">
    <source>
        <dbReference type="Google" id="ProtNLM"/>
    </source>
</evidence>
<evidence type="ECO:0000313" key="1">
    <source>
        <dbReference type="EMBL" id="OGY26467.1"/>
    </source>
</evidence>
<proteinExistence type="predicted"/>
<accession>A0A1G1WGU0</accession>
<dbReference type="STRING" id="1802596.A2Z11_02495"/>
<reference evidence="1 2" key="1">
    <citation type="journal article" date="2016" name="Nat. Commun.">
        <title>Thousands of microbial genomes shed light on interconnected biogeochemical processes in an aquifer system.</title>
        <authorList>
            <person name="Anantharaman K."/>
            <person name="Brown C.T."/>
            <person name="Hug L.A."/>
            <person name="Sharon I."/>
            <person name="Castelle C.J."/>
            <person name="Probst A.J."/>
            <person name="Thomas B.C."/>
            <person name="Singh A."/>
            <person name="Wilkins M.J."/>
            <person name="Karaoz U."/>
            <person name="Brodie E.L."/>
            <person name="Williams K.H."/>
            <person name="Hubbard S.S."/>
            <person name="Banfield J.F."/>
        </authorList>
    </citation>
    <scope>NUCLEOTIDE SEQUENCE [LARGE SCALE GENOMIC DNA]</scope>
</reference>